<keyword evidence="10" id="KW-1185">Reference proteome</keyword>
<feature type="transmembrane region" description="Helical" evidence="6">
    <location>
        <begin position="176"/>
        <end position="195"/>
    </location>
</feature>
<feature type="transmembrane region" description="Helical" evidence="6">
    <location>
        <begin position="337"/>
        <end position="354"/>
    </location>
</feature>
<feature type="signal peptide" evidence="7">
    <location>
        <begin position="1"/>
        <end position="22"/>
    </location>
</feature>
<feature type="transmembrane region" description="Helical" evidence="6">
    <location>
        <begin position="247"/>
        <end position="267"/>
    </location>
</feature>
<keyword evidence="7" id="KW-0732">Signal</keyword>
<dbReference type="InterPro" id="IPR029020">
    <property type="entry name" value="Ammonium/urea_transptr"/>
</dbReference>
<comment type="similarity">
    <text evidence="2">Belongs to the ammonium transporter (TC 2.A.49) family. Rh subfamily.</text>
</comment>
<dbReference type="Gene3D" id="1.10.3430.10">
    <property type="entry name" value="Ammonium transporter AmtB like domains"/>
    <property type="match status" value="1"/>
</dbReference>
<dbReference type="PRINTS" id="PR00342">
    <property type="entry name" value="RHESUSRHD"/>
</dbReference>
<feature type="domain" description="Ammonium transporter AmtB-like" evidence="8">
    <location>
        <begin position="46"/>
        <end position="429"/>
    </location>
</feature>
<evidence type="ECO:0000256" key="4">
    <source>
        <dbReference type="ARBA" id="ARBA00022989"/>
    </source>
</evidence>
<protein>
    <recommendedName>
        <fullName evidence="8">Ammonium transporter AmtB-like domain-containing protein</fullName>
    </recommendedName>
</protein>
<dbReference type="PANTHER" id="PTHR11730">
    <property type="entry name" value="AMMONIUM TRANSPORTER"/>
    <property type="match status" value="1"/>
</dbReference>
<comment type="caution">
    <text evidence="9">The sequence shown here is derived from an EMBL/GenBank/DDBJ whole genome shotgun (WGS) entry which is preliminary data.</text>
</comment>
<dbReference type="SUPFAM" id="SSF111352">
    <property type="entry name" value="Ammonium transporter"/>
    <property type="match status" value="1"/>
</dbReference>
<evidence type="ECO:0000256" key="3">
    <source>
        <dbReference type="ARBA" id="ARBA00022692"/>
    </source>
</evidence>
<feature type="transmembrane region" description="Helical" evidence="6">
    <location>
        <begin position="90"/>
        <end position="108"/>
    </location>
</feature>
<evidence type="ECO:0000256" key="5">
    <source>
        <dbReference type="ARBA" id="ARBA00023136"/>
    </source>
</evidence>
<evidence type="ECO:0000259" key="8">
    <source>
        <dbReference type="Pfam" id="PF00909"/>
    </source>
</evidence>
<feature type="transmembrane region" description="Helical" evidence="6">
    <location>
        <begin position="296"/>
        <end position="316"/>
    </location>
</feature>
<dbReference type="OrthoDB" id="534912at2759"/>
<dbReference type="InterPro" id="IPR024041">
    <property type="entry name" value="NH4_transpt_AmtB-like_dom"/>
</dbReference>
<evidence type="ECO:0000256" key="6">
    <source>
        <dbReference type="SAM" id="Phobius"/>
    </source>
</evidence>
<feature type="transmembrane region" description="Helical" evidence="6">
    <location>
        <begin position="55"/>
        <end position="78"/>
    </location>
</feature>
<evidence type="ECO:0000256" key="1">
    <source>
        <dbReference type="ARBA" id="ARBA00004141"/>
    </source>
</evidence>
<feature type="transmembrane region" description="Helical" evidence="6">
    <location>
        <begin position="207"/>
        <end position="227"/>
    </location>
</feature>
<dbReference type="GO" id="GO:0008519">
    <property type="term" value="F:ammonium channel activity"/>
    <property type="evidence" value="ECO:0007669"/>
    <property type="project" value="InterPro"/>
</dbReference>
<dbReference type="Proteomes" id="UP000789390">
    <property type="component" value="Unassembled WGS sequence"/>
</dbReference>
<proteinExistence type="inferred from homology"/>
<comment type="subcellular location">
    <subcellularLocation>
        <location evidence="1">Membrane</location>
        <topology evidence="1">Multi-pass membrane protein</topology>
    </subcellularLocation>
</comment>
<feature type="transmembrane region" description="Helical" evidence="6">
    <location>
        <begin position="401"/>
        <end position="425"/>
    </location>
</feature>
<keyword evidence="5 6" id="KW-0472">Membrane</keyword>
<evidence type="ECO:0000313" key="9">
    <source>
        <dbReference type="EMBL" id="CAH0103104.1"/>
    </source>
</evidence>
<dbReference type="EMBL" id="CAKKLH010000101">
    <property type="protein sequence ID" value="CAH0103104.1"/>
    <property type="molecule type" value="Genomic_DNA"/>
</dbReference>
<evidence type="ECO:0000256" key="7">
    <source>
        <dbReference type="SAM" id="SignalP"/>
    </source>
</evidence>
<accession>A0A8J2WL52</accession>
<gene>
    <name evidence="9" type="ORF">DGAL_LOCUS5638</name>
</gene>
<keyword evidence="4 6" id="KW-1133">Transmembrane helix</keyword>
<dbReference type="InterPro" id="IPR002229">
    <property type="entry name" value="RhesusRHD"/>
</dbReference>
<evidence type="ECO:0000313" key="10">
    <source>
        <dbReference type="Proteomes" id="UP000789390"/>
    </source>
</evidence>
<dbReference type="Pfam" id="PF00909">
    <property type="entry name" value="Ammonium_transp"/>
    <property type="match status" value="1"/>
</dbReference>
<sequence length="443" mass="48520">MENGSFALCILFLELALCWAYAMFVDYTGESIGIVVDNDLDRVRGTHARKHLSSIYYYMFQDVHLTVVIGFGFLATFLKRYGYSSIVPNLLVVAITLQWATLCQGFFQMQRGKIHVSITNLVHADFATLAVLISFGTILDLTTPIQLIIMALCEVVCFATNEYISLDILQISDVGVSMLVHVFAAYFGLTVSCVLRNNRPERESVSITLPTSDLFAVIGTMFLWLFWPTLNASLAQGDAQHRAVINTYYSLAASSVVTLAICLSSLLDKKPFIMVHIQNSALAGGVAIGTVADMMIYPFGAIIVGSFAGLVSVIGVPEMNRKFGIRDPNGVHNLHGLPGLISALVGAIAAVFATEKNYNYTLYRLFPARTPMVKTPDYWNLEHHVGNVSPGLARSALSQGAYQIAALGTTLAFAVFGGLFTGLVLRLPLFKQKRRDNFINDEA</sequence>
<feature type="transmembrane region" description="Helical" evidence="6">
    <location>
        <begin position="272"/>
        <end position="290"/>
    </location>
</feature>
<feature type="chain" id="PRO_5035301419" description="Ammonium transporter AmtB-like domain-containing protein" evidence="7">
    <location>
        <begin position="23"/>
        <end position="443"/>
    </location>
</feature>
<name>A0A8J2WL52_9CRUS</name>
<dbReference type="GO" id="GO:0097272">
    <property type="term" value="P:ammonium homeostasis"/>
    <property type="evidence" value="ECO:0007669"/>
    <property type="project" value="TreeGrafter"/>
</dbReference>
<keyword evidence="3 6" id="KW-0812">Transmembrane</keyword>
<dbReference type="GO" id="GO:0005886">
    <property type="term" value="C:plasma membrane"/>
    <property type="evidence" value="ECO:0007669"/>
    <property type="project" value="InterPro"/>
</dbReference>
<reference evidence="9" key="1">
    <citation type="submission" date="2021-11" db="EMBL/GenBank/DDBJ databases">
        <authorList>
            <person name="Schell T."/>
        </authorList>
    </citation>
    <scope>NUCLEOTIDE SEQUENCE</scope>
    <source>
        <strain evidence="9">M5</strain>
    </source>
</reference>
<dbReference type="AlphaFoldDB" id="A0A8J2WL52"/>
<organism evidence="9 10">
    <name type="scientific">Daphnia galeata</name>
    <dbReference type="NCBI Taxonomy" id="27404"/>
    <lineage>
        <taxon>Eukaryota</taxon>
        <taxon>Metazoa</taxon>
        <taxon>Ecdysozoa</taxon>
        <taxon>Arthropoda</taxon>
        <taxon>Crustacea</taxon>
        <taxon>Branchiopoda</taxon>
        <taxon>Diplostraca</taxon>
        <taxon>Cladocera</taxon>
        <taxon>Anomopoda</taxon>
        <taxon>Daphniidae</taxon>
        <taxon>Daphnia</taxon>
    </lineage>
</organism>
<evidence type="ECO:0000256" key="2">
    <source>
        <dbReference type="ARBA" id="ARBA00011036"/>
    </source>
</evidence>
<dbReference type="PANTHER" id="PTHR11730:SF60">
    <property type="entry name" value="RH50, ISOFORM D"/>
    <property type="match status" value="1"/>
</dbReference>